<dbReference type="InterPro" id="IPR052747">
    <property type="entry name" value="TA_system_RelE_toxin"/>
</dbReference>
<protein>
    <recommendedName>
        <fullName evidence="2">HTH cro/C1-type domain-containing protein</fullName>
    </recommendedName>
</protein>
<feature type="domain" description="HTH cro/C1-type" evidence="2">
    <location>
        <begin position="122"/>
        <end position="175"/>
    </location>
</feature>
<dbReference type="GO" id="GO:0003677">
    <property type="term" value="F:DNA binding"/>
    <property type="evidence" value="ECO:0007669"/>
    <property type="project" value="InterPro"/>
</dbReference>
<dbReference type="AlphaFoldDB" id="A0A2A2KGR2"/>
<dbReference type="InterPro" id="IPR007712">
    <property type="entry name" value="RelE/ParE_toxin"/>
</dbReference>
<accession>A0A2A2KGR2</accession>
<comment type="caution">
    <text evidence="3">The sequence shown here is derived from an EMBL/GenBank/DDBJ whole genome shotgun (WGS) entry which is preliminary data.</text>
</comment>
<dbReference type="CDD" id="cd00093">
    <property type="entry name" value="HTH_XRE"/>
    <property type="match status" value="1"/>
</dbReference>
<evidence type="ECO:0000313" key="3">
    <source>
        <dbReference type="EMBL" id="PAV73068.1"/>
    </source>
</evidence>
<dbReference type="EMBL" id="LIAE01008667">
    <property type="protein sequence ID" value="PAV73068.1"/>
    <property type="molecule type" value="Genomic_DNA"/>
</dbReference>
<dbReference type="PROSITE" id="PS50943">
    <property type="entry name" value="HTH_CROC1"/>
    <property type="match status" value="1"/>
</dbReference>
<proteinExistence type="predicted"/>
<dbReference type="InterPro" id="IPR035093">
    <property type="entry name" value="RelE/ParE_toxin_dom_sf"/>
</dbReference>
<keyword evidence="4" id="KW-1185">Reference proteome</keyword>
<sequence length="177" mass="19654">MGMGTISWSRKAVKQLRKINKADQPKIYDAAQALAHMPNVQNVKTLVNHQYGYRLRVGNYRILFDWDGGVKIVNIEEIINGADGRPAFVVLPYADYISSRPKDDLVPNAVVGYMVKDGLTPIGAWRKHLDLTQAQVAERLGISQSAYAQQEAAERPRKATREKIAAALGIPVQSLDL</sequence>
<reference evidence="3 4" key="1">
    <citation type="journal article" date="2017" name="Curr. Biol.">
        <title>Genome architecture and evolution of a unichromosomal asexual nematode.</title>
        <authorList>
            <person name="Fradin H."/>
            <person name="Zegar C."/>
            <person name="Gutwein M."/>
            <person name="Lucas J."/>
            <person name="Kovtun M."/>
            <person name="Corcoran D."/>
            <person name="Baugh L.R."/>
            <person name="Kiontke K."/>
            <person name="Gunsalus K."/>
            <person name="Fitch D.H."/>
            <person name="Piano F."/>
        </authorList>
    </citation>
    <scope>NUCLEOTIDE SEQUENCE [LARGE SCALE GENOMIC DNA]</scope>
    <source>
        <strain evidence="3">PF1309</strain>
    </source>
</reference>
<dbReference type="InterPro" id="IPR001387">
    <property type="entry name" value="Cro/C1-type_HTH"/>
</dbReference>
<dbReference type="Pfam" id="PF01381">
    <property type="entry name" value="HTH_3"/>
    <property type="match status" value="1"/>
</dbReference>
<dbReference type="GO" id="GO:0005634">
    <property type="term" value="C:nucleus"/>
    <property type="evidence" value="ECO:0007669"/>
    <property type="project" value="UniProtKB-ARBA"/>
</dbReference>
<dbReference type="PANTHER" id="PTHR38813">
    <property type="match status" value="1"/>
</dbReference>
<dbReference type="Gene3D" id="3.30.2310.20">
    <property type="entry name" value="RelE-like"/>
    <property type="match status" value="1"/>
</dbReference>
<dbReference type="PANTHER" id="PTHR38813:SF1">
    <property type="entry name" value="TOXIN RELE1-RELATED"/>
    <property type="match status" value="1"/>
</dbReference>
<dbReference type="Proteomes" id="UP000218231">
    <property type="component" value="Unassembled WGS sequence"/>
</dbReference>
<evidence type="ECO:0000313" key="4">
    <source>
        <dbReference type="Proteomes" id="UP000218231"/>
    </source>
</evidence>
<dbReference type="SUPFAM" id="SSF143011">
    <property type="entry name" value="RelE-like"/>
    <property type="match status" value="1"/>
</dbReference>
<dbReference type="InterPro" id="IPR010982">
    <property type="entry name" value="Lambda_DNA-bd_dom_sf"/>
</dbReference>
<dbReference type="SUPFAM" id="SSF47413">
    <property type="entry name" value="lambda repressor-like DNA-binding domains"/>
    <property type="match status" value="1"/>
</dbReference>
<evidence type="ECO:0000259" key="2">
    <source>
        <dbReference type="PROSITE" id="PS50943"/>
    </source>
</evidence>
<gene>
    <name evidence="3" type="ORF">WR25_09540</name>
</gene>
<name>A0A2A2KGR2_9BILA</name>
<organism evidence="3 4">
    <name type="scientific">Diploscapter pachys</name>
    <dbReference type="NCBI Taxonomy" id="2018661"/>
    <lineage>
        <taxon>Eukaryota</taxon>
        <taxon>Metazoa</taxon>
        <taxon>Ecdysozoa</taxon>
        <taxon>Nematoda</taxon>
        <taxon>Chromadorea</taxon>
        <taxon>Rhabditida</taxon>
        <taxon>Rhabditina</taxon>
        <taxon>Rhabditomorpha</taxon>
        <taxon>Rhabditoidea</taxon>
        <taxon>Rhabditidae</taxon>
        <taxon>Diploscapter</taxon>
    </lineage>
</organism>
<dbReference type="OrthoDB" id="10573059at2759"/>
<dbReference type="Pfam" id="PF05016">
    <property type="entry name" value="ParE_toxin"/>
    <property type="match status" value="1"/>
</dbReference>
<dbReference type="SMART" id="SM00530">
    <property type="entry name" value="HTH_XRE"/>
    <property type="match status" value="1"/>
</dbReference>
<keyword evidence="1" id="KW-1277">Toxin-antitoxin system</keyword>
<dbReference type="Gene3D" id="1.10.260.40">
    <property type="entry name" value="lambda repressor-like DNA-binding domains"/>
    <property type="match status" value="1"/>
</dbReference>
<evidence type="ECO:0000256" key="1">
    <source>
        <dbReference type="ARBA" id="ARBA00022649"/>
    </source>
</evidence>